<dbReference type="InterPro" id="IPR007298">
    <property type="entry name" value="Cu-R_lipoprotein_NlpE"/>
</dbReference>
<dbReference type="Proteomes" id="UP001206788">
    <property type="component" value="Unassembled WGS sequence"/>
</dbReference>
<gene>
    <name evidence="1" type="ORF">NY014_10505</name>
</gene>
<reference evidence="1 2" key="1">
    <citation type="submission" date="2022-08" db="EMBL/GenBank/DDBJ databases">
        <title>Algoriphagus sp. CAU 1643 isolated from mud.</title>
        <authorList>
            <person name="Kim W."/>
        </authorList>
    </citation>
    <scope>NUCLEOTIDE SEQUENCE [LARGE SCALE GENOMIC DNA]</scope>
    <source>
        <strain evidence="1 2">CAU 1643</strain>
    </source>
</reference>
<dbReference type="RefSeq" id="WP_259414541.1">
    <property type="nucleotide sequence ID" value="NZ_JANWGH010000002.1"/>
</dbReference>
<organism evidence="1 2">
    <name type="scientific">Algoriphagus limi</name>
    <dbReference type="NCBI Taxonomy" id="2975273"/>
    <lineage>
        <taxon>Bacteria</taxon>
        <taxon>Pseudomonadati</taxon>
        <taxon>Bacteroidota</taxon>
        <taxon>Cytophagia</taxon>
        <taxon>Cytophagales</taxon>
        <taxon>Cyclobacteriaceae</taxon>
        <taxon>Algoriphagus</taxon>
    </lineage>
</organism>
<keyword evidence="2" id="KW-1185">Reference proteome</keyword>
<protein>
    <submittedName>
        <fullName evidence="1">Copper resistance protein NlpE</fullName>
    </submittedName>
</protein>
<dbReference type="EMBL" id="JANWGH010000002">
    <property type="protein sequence ID" value="MCS5490865.1"/>
    <property type="molecule type" value="Genomic_DNA"/>
</dbReference>
<dbReference type="Pfam" id="PF04170">
    <property type="entry name" value="NlpE"/>
    <property type="match status" value="1"/>
</dbReference>
<comment type="caution">
    <text evidence="1">The sequence shown here is derived from an EMBL/GenBank/DDBJ whole genome shotgun (WGS) entry which is preliminary data.</text>
</comment>
<evidence type="ECO:0000313" key="2">
    <source>
        <dbReference type="Proteomes" id="UP001206788"/>
    </source>
</evidence>
<evidence type="ECO:0000313" key="1">
    <source>
        <dbReference type="EMBL" id="MCS5490865.1"/>
    </source>
</evidence>
<sequence>MKKFSYLVILPAIVFFSCQKEETKTVEITEEVTKTIAEEFPEKIEMPVPKGDNSMNALDWNGTYIGTIPCADCEGIEIELTLNLDGTYEYKATYLGEEEKVFEIEAPFQWDETGSMITLLGMEDAPGKYQVGENQLWHLDMEGKRIEGDLADRYILRKQ</sequence>
<proteinExistence type="predicted"/>
<name>A0ABT2G6H3_9BACT</name>
<dbReference type="PROSITE" id="PS51257">
    <property type="entry name" value="PROKAR_LIPOPROTEIN"/>
    <property type="match status" value="1"/>
</dbReference>
<dbReference type="Gene3D" id="2.40.128.640">
    <property type="match status" value="1"/>
</dbReference>
<accession>A0ABT2G6H3</accession>